<keyword evidence="2" id="KW-1185">Reference proteome</keyword>
<evidence type="ECO:0000313" key="2">
    <source>
        <dbReference type="Proteomes" id="UP001217089"/>
    </source>
</evidence>
<accession>A0ABQ9FWN9</accession>
<proteinExistence type="predicted"/>
<protein>
    <submittedName>
        <fullName evidence="1">Uncharacterized protein</fullName>
    </submittedName>
</protein>
<gene>
    <name evidence="1" type="ORF">KUTeg_000134</name>
</gene>
<reference evidence="1 2" key="1">
    <citation type="submission" date="2022-12" db="EMBL/GenBank/DDBJ databases">
        <title>Chromosome-level genome of Tegillarca granosa.</title>
        <authorList>
            <person name="Kim J."/>
        </authorList>
    </citation>
    <scope>NUCLEOTIDE SEQUENCE [LARGE SCALE GENOMIC DNA]</scope>
    <source>
        <strain evidence="1">Teg-2019</strain>
        <tissue evidence="1">Adductor muscle</tissue>
    </source>
</reference>
<organism evidence="1 2">
    <name type="scientific">Tegillarca granosa</name>
    <name type="common">Malaysian cockle</name>
    <name type="synonym">Anadara granosa</name>
    <dbReference type="NCBI Taxonomy" id="220873"/>
    <lineage>
        <taxon>Eukaryota</taxon>
        <taxon>Metazoa</taxon>
        <taxon>Spiralia</taxon>
        <taxon>Lophotrochozoa</taxon>
        <taxon>Mollusca</taxon>
        <taxon>Bivalvia</taxon>
        <taxon>Autobranchia</taxon>
        <taxon>Pteriomorphia</taxon>
        <taxon>Arcoida</taxon>
        <taxon>Arcoidea</taxon>
        <taxon>Arcidae</taxon>
        <taxon>Tegillarca</taxon>
    </lineage>
</organism>
<sequence length="190" mass="22065">MEKEKKVGGYKHKEIHNHTRHRGICPTSVQDEILVCLYNGYNDSQVVWMTTAGQIKQTIKKDKQQQSLYKDPQFVAENINKDVVVDRYLPSTIVVVNKKGEYRYKYPDWSESSHSIYGCHGIACVNTGCILVSGWGNHRIHQIDMDGRFIQFILTNQHGVQYPRGLSIDNKGQLWLFNKNHEDVLIIKYR</sequence>
<dbReference type="Gene3D" id="2.120.10.30">
    <property type="entry name" value="TolB, C-terminal domain"/>
    <property type="match status" value="1"/>
</dbReference>
<comment type="caution">
    <text evidence="1">The sequence shown here is derived from an EMBL/GenBank/DDBJ whole genome shotgun (WGS) entry which is preliminary data.</text>
</comment>
<evidence type="ECO:0000313" key="1">
    <source>
        <dbReference type="EMBL" id="KAJ8321663.1"/>
    </source>
</evidence>
<dbReference type="SUPFAM" id="SSF101898">
    <property type="entry name" value="NHL repeat"/>
    <property type="match status" value="1"/>
</dbReference>
<dbReference type="InterPro" id="IPR011042">
    <property type="entry name" value="6-blade_b-propeller_TolB-like"/>
</dbReference>
<name>A0ABQ9FWN9_TEGGR</name>
<dbReference type="EMBL" id="JARBDR010000018">
    <property type="protein sequence ID" value="KAJ8321663.1"/>
    <property type="molecule type" value="Genomic_DNA"/>
</dbReference>
<dbReference type="Proteomes" id="UP001217089">
    <property type="component" value="Unassembled WGS sequence"/>
</dbReference>